<evidence type="ECO:0000313" key="2">
    <source>
        <dbReference type="EMBL" id="OWM69330.1"/>
    </source>
</evidence>
<dbReference type="AlphaFoldDB" id="A0A218WAE9"/>
<organism evidence="2 3">
    <name type="scientific">Punica granatum</name>
    <name type="common">Pomegranate</name>
    <dbReference type="NCBI Taxonomy" id="22663"/>
    <lineage>
        <taxon>Eukaryota</taxon>
        <taxon>Viridiplantae</taxon>
        <taxon>Streptophyta</taxon>
        <taxon>Embryophyta</taxon>
        <taxon>Tracheophyta</taxon>
        <taxon>Spermatophyta</taxon>
        <taxon>Magnoliopsida</taxon>
        <taxon>eudicotyledons</taxon>
        <taxon>Gunneridae</taxon>
        <taxon>Pentapetalae</taxon>
        <taxon>rosids</taxon>
        <taxon>malvids</taxon>
        <taxon>Myrtales</taxon>
        <taxon>Lythraceae</taxon>
        <taxon>Punica</taxon>
    </lineage>
</organism>
<evidence type="ECO:0000256" key="1">
    <source>
        <dbReference type="SAM" id="Phobius"/>
    </source>
</evidence>
<evidence type="ECO:0000313" key="3">
    <source>
        <dbReference type="Proteomes" id="UP000197138"/>
    </source>
</evidence>
<accession>A0A218WAE9</accession>
<protein>
    <submittedName>
        <fullName evidence="2">Uncharacterized protein</fullName>
    </submittedName>
</protein>
<dbReference type="Proteomes" id="UP000197138">
    <property type="component" value="Unassembled WGS sequence"/>
</dbReference>
<keyword evidence="1" id="KW-1133">Transmembrane helix</keyword>
<gene>
    <name evidence="2" type="ORF">CDL15_Pgr003931</name>
</gene>
<feature type="transmembrane region" description="Helical" evidence="1">
    <location>
        <begin position="21"/>
        <end position="41"/>
    </location>
</feature>
<proteinExistence type="predicted"/>
<reference evidence="3" key="1">
    <citation type="journal article" date="2017" name="Plant J.">
        <title>The pomegranate (Punica granatum L.) genome and the genomics of punicalagin biosynthesis.</title>
        <authorList>
            <person name="Qin G."/>
            <person name="Xu C."/>
            <person name="Ming R."/>
            <person name="Tang H."/>
            <person name="Guyot R."/>
            <person name="Kramer E.M."/>
            <person name="Hu Y."/>
            <person name="Yi X."/>
            <person name="Qi Y."/>
            <person name="Xu X."/>
            <person name="Gao Z."/>
            <person name="Pan H."/>
            <person name="Jian J."/>
            <person name="Tian Y."/>
            <person name="Yue Z."/>
            <person name="Xu Y."/>
        </authorList>
    </citation>
    <scope>NUCLEOTIDE SEQUENCE [LARGE SCALE GENOMIC DNA]</scope>
    <source>
        <strain evidence="3">cv. Dabenzi</strain>
    </source>
</reference>
<keyword evidence="1" id="KW-0812">Transmembrane</keyword>
<name>A0A218WAE9_PUNGR</name>
<keyword evidence="1" id="KW-0472">Membrane</keyword>
<comment type="caution">
    <text evidence="2">The sequence shown here is derived from an EMBL/GenBank/DDBJ whole genome shotgun (WGS) entry which is preliminary data.</text>
</comment>
<dbReference type="EMBL" id="MTKT01004905">
    <property type="protein sequence ID" value="OWM69330.1"/>
    <property type="molecule type" value="Genomic_DNA"/>
</dbReference>
<sequence>MWDSSSVVEHLRIPRGRKSESAVVLAFVVPVILTSLVSHGITSDLGPDTRPPGLLLVLHGYIEMFSKVSKRFYRLFDAPVS</sequence>